<dbReference type="EMBL" id="JADGJH010000934">
    <property type="protein sequence ID" value="KAJ3120810.1"/>
    <property type="molecule type" value="Genomic_DNA"/>
</dbReference>
<evidence type="ECO:0000256" key="8">
    <source>
        <dbReference type="RuleBase" id="RU003956"/>
    </source>
</evidence>
<dbReference type="Pfam" id="PF00484">
    <property type="entry name" value="Pro_CA"/>
    <property type="match status" value="1"/>
</dbReference>
<evidence type="ECO:0000256" key="1">
    <source>
        <dbReference type="ARBA" id="ARBA00006217"/>
    </source>
</evidence>
<evidence type="ECO:0000256" key="3">
    <source>
        <dbReference type="ARBA" id="ARBA00022723"/>
    </source>
</evidence>
<accession>A0AAD5SZK5</accession>
<keyword evidence="5 8" id="KW-0456">Lyase</keyword>
<comment type="similarity">
    <text evidence="1 8">Belongs to the beta-class carbonic anhydrase family.</text>
</comment>
<dbReference type="AlphaFoldDB" id="A0AAD5SZK5"/>
<proteinExistence type="inferred from homology"/>
<feature type="binding site" evidence="7">
    <location>
        <position position="60"/>
    </location>
    <ligand>
        <name>Zn(2+)</name>
        <dbReference type="ChEBI" id="CHEBI:29105"/>
    </ligand>
</feature>
<dbReference type="GO" id="GO:0008270">
    <property type="term" value="F:zinc ion binding"/>
    <property type="evidence" value="ECO:0007669"/>
    <property type="project" value="UniProtKB-UniRule"/>
</dbReference>
<comment type="caution">
    <text evidence="9">The sequence shown here is derived from an EMBL/GenBank/DDBJ whole genome shotgun (WGS) entry which is preliminary data.</text>
</comment>
<organism evidence="9 10">
    <name type="scientific">Physocladia obscura</name>
    <dbReference type="NCBI Taxonomy" id="109957"/>
    <lineage>
        <taxon>Eukaryota</taxon>
        <taxon>Fungi</taxon>
        <taxon>Fungi incertae sedis</taxon>
        <taxon>Chytridiomycota</taxon>
        <taxon>Chytridiomycota incertae sedis</taxon>
        <taxon>Chytridiomycetes</taxon>
        <taxon>Chytridiales</taxon>
        <taxon>Chytriomycetaceae</taxon>
        <taxon>Physocladia</taxon>
    </lineage>
</organism>
<name>A0AAD5SZK5_9FUNG</name>
<evidence type="ECO:0000256" key="5">
    <source>
        <dbReference type="ARBA" id="ARBA00023239"/>
    </source>
</evidence>
<comment type="function">
    <text evidence="8">Reversible hydration of carbon dioxide.</text>
</comment>
<evidence type="ECO:0000256" key="6">
    <source>
        <dbReference type="ARBA" id="ARBA00048348"/>
    </source>
</evidence>
<feature type="non-terminal residue" evidence="9">
    <location>
        <position position="1"/>
    </location>
</feature>
<gene>
    <name evidence="9" type="ORF">HK100_012639</name>
</gene>
<evidence type="ECO:0000256" key="2">
    <source>
        <dbReference type="ARBA" id="ARBA00012925"/>
    </source>
</evidence>
<dbReference type="InterPro" id="IPR001765">
    <property type="entry name" value="Carbonic_anhydrase"/>
</dbReference>
<dbReference type="EC" id="4.2.1.1" evidence="2 8"/>
<evidence type="ECO:0000313" key="10">
    <source>
        <dbReference type="Proteomes" id="UP001211907"/>
    </source>
</evidence>
<keyword evidence="10" id="KW-1185">Reference proteome</keyword>
<evidence type="ECO:0000313" key="9">
    <source>
        <dbReference type="EMBL" id="KAJ3120810.1"/>
    </source>
</evidence>
<dbReference type="Gene3D" id="3.40.1050.10">
    <property type="entry name" value="Carbonic anhydrase"/>
    <property type="match status" value="1"/>
</dbReference>
<dbReference type="Proteomes" id="UP001211907">
    <property type="component" value="Unassembled WGS sequence"/>
</dbReference>
<comment type="catalytic activity">
    <reaction evidence="6 8">
        <text>hydrogencarbonate + H(+) = CO2 + H2O</text>
        <dbReference type="Rhea" id="RHEA:10748"/>
        <dbReference type="ChEBI" id="CHEBI:15377"/>
        <dbReference type="ChEBI" id="CHEBI:15378"/>
        <dbReference type="ChEBI" id="CHEBI:16526"/>
        <dbReference type="ChEBI" id="CHEBI:17544"/>
        <dbReference type="EC" id="4.2.1.1"/>
    </reaction>
</comment>
<comment type="cofactor">
    <cofactor evidence="7">
        <name>Zn(2+)</name>
        <dbReference type="ChEBI" id="CHEBI:29105"/>
    </cofactor>
    <text evidence="7">Binds 1 zinc ion per subunit.</text>
</comment>
<evidence type="ECO:0000256" key="4">
    <source>
        <dbReference type="ARBA" id="ARBA00022833"/>
    </source>
</evidence>
<dbReference type="GO" id="GO:0004089">
    <property type="term" value="F:carbonate dehydratase activity"/>
    <property type="evidence" value="ECO:0007669"/>
    <property type="project" value="UniProtKB-UniRule"/>
</dbReference>
<dbReference type="PROSITE" id="PS00705">
    <property type="entry name" value="PROK_CO2_ANHYDRASE_2"/>
    <property type="match status" value="1"/>
</dbReference>
<reference evidence="9" key="1">
    <citation type="submission" date="2020-05" db="EMBL/GenBank/DDBJ databases">
        <title>Phylogenomic resolution of chytrid fungi.</title>
        <authorList>
            <person name="Stajich J.E."/>
            <person name="Amses K."/>
            <person name="Simmons R."/>
            <person name="Seto K."/>
            <person name="Myers J."/>
            <person name="Bonds A."/>
            <person name="Quandt C.A."/>
            <person name="Barry K."/>
            <person name="Liu P."/>
            <person name="Grigoriev I."/>
            <person name="Longcore J.E."/>
            <person name="James T.Y."/>
        </authorList>
    </citation>
    <scope>NUCLEOTIDE SEQUENCE</scope>
    <source>
        <strain evidence="9">JEL0513</strain>
    </source>
</reference>
<keyword evidence="3 7" id="KW-0479">Metal-binding</keyword>
<sequence>VDPAIITDCEPGDLFVVRNVANLVAPYNPDGSHHGVSAALEFAVKGLKVNNIIVMGHTKCGGIAALMRGISDSNETEFLGPWMKIAEKARNKVLKHFSHKEMDIQNRACEHASILLSLENLVSYPWVREKLMNESISIHGWYFDFEDGELLALNPDTLVFEPLVEADESKLAGLNILGKENSTVEEHEDFSSGMKQTDQIK</sequence>
<dbReference type="PANTHER" id="PTHR11002">
    <property type="entry name" value="CARBONIC ANHYDRASE"/>
    <property type="match status" value="1"/>
</dbReference>
<dbReference type="InterPro" id="IPR036874">
    <property type="entry name" value="Carbonic_anhydrase_sf"/>
</dbReference>
<dbReference type="PANTHER" id="PTHR11002:SF76">
    <property type="entry name" value="CARBONIC ANHYDRASE"/>
    <property type="match status" value="1"/>
</dbReference>
<feature type="binding site" evidence="7">
    <location>
        <position position="57"/>
    </location>
    <ligand>
        <name>Zn(2+)</name>
        <dbReference type="ChEBI" id="CHEBI:29105"/>
    </ligand>
</feature>
<protein>
    <recommendedName>
        <fullName evidence="2 8">Carbonic anhydrase</fullName>
        <ecNumber evidence="2 8">4.2.1.1</ecNumber>
    </recommendedName>
    <alternativeName>
        <fullName evidence="8">Carbonate dehydratase</fullName>
    </alternativeName>
</protein>
<evidence type="ECO:0000256" key="7">
    <source>
        <dbReference type="PIRSR" id="PIRSR601765-1"/>
    </source>
</evidence>
<dbReference type="SUPFAM" id="SSF53056">
    <property type="entry name" value="beta-carbonic anhydrase, cab"/>
    <property type="match status" value="1"/>
</dbReference>
<dbReference type="GO" id="GO:0015976">
    <property type="term" value="P:carbon utilization"/>
    <property type="evidence" value="ECO:0007669"/>
    <property type="project" value="InterPro"/>
</dbReference>
<dbReference type="SMART" id="SM00947">
    <property type="entry name" value="Pro_CA"/>
    <property type="match status" value="1"/>
</dbReference>
<dbReference type="InterPro" id="IPR015892">
    <property type="entry name" value="Carbonic_anhydrase_CS"/>
</dbReference>
<keyword evidence="4 7" id="KW-0862">Zinc</keyword>